<accession>A0A890YTU3</accession>
<feature type="compositionally biased region" description="Low complexity" evidence="2">
    <location>
        <begin position="422"/>
        <end position="438"/>
    </location>
</feature>
<name>A0A890YTU3_9VIRU</name>
<keyword evidence="1" id="KW-0175">Coiled coil</keyword>
<organism evidence="3">
    <name type="scientific">Setosphaeria turcica fusarivirus 1</name>
    <dbReference type="NCBI Taxonomy" id="2810550"/>
    <lineage>
        <taxon>Viruses</taxon>
        <taxon>Riboviria</taxon>
        <taxon>Orthornavirae</taxon>
        <taxon>Pisuviricota</taxon>
        <taxon>Duplopiviricetes</taxon>
        <taxon>Durnavirales</taxon>
        <taxon>Fusariviridae</taxon>
    </lineage>
</organism>
<evidence type="ECO:0000256" key="2">
    <source>
        <dbReference type="SAM" id="MobiDB-lite"/>
    </source>
</evidence>
<protein>
    <submittedName>
        <fullName evidence="3">Uncharacterized protein</fullName>
    </submittedName>
</protein>
<evidence type="ECO:0000256" key="1">
    <source>
        <dbReference type="SAM" id="Coils"/>
    </source>
</evidence>
<feature type="region of interest" description="Disordered" evidence="2">
    <location>
        <begin position="1"/>
        <end position="30"/>
    </location>
</feature>
<evidence type="ECO:0000313" key="3">
    <source>
        <dbReference type="EMBL" id="QRI93682.1"/>
    </source>
</evidence>
<dbReference type="EMBL" id="MT955613">
    <property type="protein sequence ID" value="QRI93682.1"/>
    <property type="molecule type" value="Genomic_RNA"/>
</dbReference>
<reference evidence="3" key="1">
    <citation type="journal article" date="2021" name="Arch. Virol.">
        <title>A novel previously undescribed fusarivirus from the phytopathogenic fungus Setosphaeria turcica.</title>
        <authorList>
            <person name="Gao Z."/>
            <person name="Cai L."/>
            <person name="Liu M."/>
            <person name="Wang X."/>
            <person name="Yang J."/>
            <person name="An H."/>
            <person name="Deng Q."/>
            <person name="Zhang S."/>
            <person name="Fang S."/>
        </authorList>
    </citation>
    <scope>NUCLEOTIDE SEQUENCE</scope>
    <source>
        <strain evidence="3">JZ01</strain>
    </source>
</reference>
<proteinExistence type="predicted"/>
<feature type="region of interest" description="Disordered" evidence="2">
    <location>
        <begin position="419"/>
        <end position="438"/>
    </location>
</feature>
<sequence length="522" mass="58127">MDSHRKTSSASQNPPPGSYPESTAVGKAPSIASTTVQVRNEVREILDAAKIMPCTLQGVSSVAIEKKSWKELEQKLISCMEKQNKSIPVHELAELQRELSHYRLLANDFKSAKERAEYALESLTQSLNRAKANEAKAQIEAEESLALLSGTQQELRATLAALQAQKKEYEAAIKASTSAGSEEDTNALLADKRRLSVEIQNLNNSLQSVNSDKKAVQDKVKRFERQVLELTVQLNAEKSRAAIQSNSPGTSFAEVAKKQGNGLVNLVNPVWTNLPKLAKARFDKIKEDPTSDERNTVFWLKAALDATHHAVYKPYKLVFDGLAEDLSLYTVPSRKAFDQFLVAVRDSFLPTGQPLSHKDLNDMLSRVDVKDLRMNKHYREKGFKTLAQLLAHNLAPAAPDASDFPYRLVDGKVIMDKGKQKAVSPPSSAHSSVSELSLRPLSPPSPFTGPVQPSIDDTPKEPSLWRKAKAWLKGKFGNMNARIRRSLKDRPNRLITYFKLANGNLFQRLALVPYSWFIWCCP</sequence>
<feature type="coiled-coil region" evidence="1">
    <location>
        <begin position="92"/>
        <end position="240"/>
    </location>
</feature>